<accession>B0CE81</accession>
<feature type="repeat" description="TPR" evidence="3">
    <location>
        <begin position="83"/>
        <end position="116"/>
    </location>
</feature>
<keyword evidence="4" id="KW-1133">Transmembrane helix</keyword>
<dbReference type="STRING" id="329726.AM1_0667"/>
<dbReference type="GO" id="GO:0009279">
    <property type="term" value="C:cell outer membrane"/>
    <property type="evidence" value="ECO:0007669"/>
    <property type="project" value="TreeGrafter"/>
</dbReference>
<sequence>MADLQPYFQLLRVSADVTPAELKAAFRRQARTCHPDLHPDNPAAEAEFQRLSEAYDIISEALYPPSPVDGFIHGDGSNGLTNAQALYARGTQKAAERDYIGAIQDYTRAIESDPEFLDAYLKRCQVRFVQGDDEGVLAECAEILGLDDTVAQAYYYQGRARLQLGSAPAAIASYSQAISLDEDYAQAWLHRGRARLEMQEETLAREDLTKAAQLFEAQGEPDEVNRVQVILQEMGRSRRSKSEVKVQRQQLREQGLLQDIFTTIPEFFMNPSGGLLPTFARLSARRATEVGLSYAGLSILGFVLAANLFPIVFSSVTLGERFILGAMPFFSLVFLNQLVRSLIRARGSWASDIFISGATLLPLSLLMFLSGLVVQFGAAGVWILSFYLGCDSVLMLYVGCSQVNNLSEQNATLAVPTLLLITSALTYGTFTIFAS</sequence>
<reference evidence="6 7" key="1">
    <citation type="journal article" date="2008" name="Proc. Natl. Acad. Sci. U.S.A.">
        <title>Niche adaptation and genome expansion in the chlorophyll d-producing cyanobacterium Acaryochloris marina.</title>
        <authorList>
            <person name="Swingley W.D."/>
            <person name="Chen M."/>
            <person name="Cheung P.C."/>
            <person name="Conrad A.L."/>
            <person name="Dejesa L.C."/>
            <person name="Hao J."/>
            <person name="Honchak B.M."/>
            <person name="Karbach L.E."/>
            <person name="Kurdoglu A."/>
            <person name="Lahiri S."/>
            <person name="Mastrian S.D."/>
            <person name="Miyashita H."/>
            <person name="Page L."/>
            <person name="Ramakrishna P."/>
            <person name="Satoh S."/>
            <person name="Sattley W.M."/>
            <person name="Shimada Y."/>
            <person name="Taylor H.L."/>
            <person name="Tomo T."/>
            <person name="Tsuchiya T."/>
            <person name="Wang Z.T."/>
            <person name="Raymond J."/>
            <person name="Mimuro M."/>
            <person name="Blankenship R.E."/>
            <person name="Touchman J.W."/>
        </authorList>
    </citation>
    <scope>NUCLEOTIDE SEQUENCE [LARGE SCALE GENOMIC DNA]</scope>
    <source>
        <strain evidence="7">MBIC 11017</strain>
    </source>
</reference>
<feature type="repeat" description="TPR" evidence="3">
    <location>
        <begin position="151"/>
        <end position="184"/>
    </location>
</feature>
<dbReference type="RefSeq" id="WP_012161308.1">
    <property type="nucleotide sequence ID" value="NC_009925.1"/>
</dbReference>
<dbReference type="InterPro" id="IPR011990">
    <property type="entry name" value="TPR-like_helical_dom_sf"/>
</dbReference>
<dbReference type="GO" id="GO:0046813">
    <property type="term" value="P:receptor-mediated virion attachment to host cell"/>
    <property type="evidence" value="ECO:0007669"/>
    <property type="project" value="TreeGrafter"/>
</dbReference>
<feature type="transmembrane region" description="Helical" evidence="4">
    <location>
        <begin position="322"/>
        <end position="339"/>
    </location>
</feature>
<evidence type="ECO:0000313" key="6">
    <source>
        <dbReference type="EMBL" id="ABW25715.1"/>
    </source>
</evidence>
<keyword evidence="7" id="KW-1185">Reference proteome</keyword>
<dbReference type="InterPro" id="IPR050498">
    <property type="entry name" value="Ycf3"/>
</dbReference>
<dbReference type="eggNOG" id="COG0457">
    <property type="taxonomic scope" value="Bacteria"/>
</dbReference>
<keyword evidence="4" id="KW-0812">Transmembrane</keyword>
<feature type="transmembrane region" description="Helical" evidence="4">
    <location>
        <begin position="379"/>
        <end position="399"/>
    </location>
</feature>
<protein>
    <submittedName>
        <fullName evidence="6">DnaJ domain protein, putative</fullName>
    </submittedName>
</protein>
<dbReference type="SMART" id="SM00028">
    <property type="entry name" value="TPR"/>
    <property type="match status" value="3"/>
</dbReference>
<dbReference type="SUPFAM" id="SSF48452">
    <property type="entry name" value="TPR-like"/>
    <property type="match status" value="1"/>
</dbReference>
<dbReference type="InterPro" id="IPR019734">
    <property type="entry name" value="TPR_rpt"/>
</dbReference>
<dbReference type="Pfam" id="PF13414">
    <property type="entry name" value="TPR_11"/>
    <property type="match status" value="1"/>
</dbReference>
<keyword evidence="4" id="KW-0472">Membrane</keyword>
<evidence type="ECO:0000256" key="4">
    <source>
        <dbReference type="SAM" id="Phobius"/>
    </source>
</evidence>
<proteinExistence type="predicted"/>
<dbReference type="PROSITE" id="PS50005">
    <property type="entry name" value="TPR"/>
    <property type="match status" value="2"/>
</dbReference>
<dbReference type="Gene3D" id="1.10.287.110">
    <property type="entry name" value="DnaJ domain"/>
    <property type="match status" value="1"/>
</dbReference>
<name>B0CE81_ACAM1</name>
<dbReference type="eggNOG" id="COG0484">
    <property type="taxonomic scope" value="Bacteria"/>
</dbReference>
<dbReference type="EMBL" id="CP000828">
    <property type="protein sequence ID" value="ABW25715.1"/>
    <property type="molecule type" value="Genomic_DNA"/>
</dbReference>
<dbReference type="CDD" id="cd06257">
    <property type="entry name" value="DnaJ"/>
    <property type="match status" value="1"/>
</dbReference>
<feature type="transmembrane region" description="Helical" evidence="4">
    <location>
        <begin position="411"/>
        <end position="434"/>
    </location>
</feature>
<dbReference type="PROSITE" id="PS50076">
    <property type="entry name" value="DNAJ_2"/>
    <property type="match status" value="1"/>
</dbReference>
<gene>
    <name evidence="6" type="ordered locus">AM1_0667</name>
</gene>
<feature type="transmembrane region" description="Helical" evidence="4">
    <location>
        <begin position="351"/>
        <end position="373"/>
    </location>
</feature>
<dbReference type="InterPro" id="IPR001623">
    <property type="entry name" value="DnaJ_domain"/>
</dbReference>
<dbReference type="SMR" id="B0CE81"/>
<keyword evidence="2 3" id="KW-0802">TPR repeat</keyword>
<dbReference type="SMART" id="SM00271">
    <property type="entry name" value="DnaJ"/>
    <property type="match status" value="1"/>
</dbReference>
<evidence type="ECO:0000313" key="7">
    <source>
        <dbReference type="Proteomes" id="UP000000268"/>
    </source>
</evidence>
<dbReference type="SUPFAM" id="SSF46565">
    <property type="entry name" value="Chaperone J-domain"/>
    <property type="match status" value="1"/>
</dbReference>
<dbReference type="Gene3D" id="1.25.40.10">
    <property type="entry name" value="Tetratricopeptide repeat domain"/>
    <property type="match status" value="2"/>
</dbReference>
<dbReference type="PANTHER" id="PTHR44858:SF1">
    <property type="entry name" value="UDP-N-ACETYLGLUCOSAMINE--PEPTIDE N-ACETYLGLUCOSAMINYLTRANSFERASE SPINDLY-RELATED"/>
    <property type="match status" value="1"/>
</dbReference>
<dbReference type="Pfam" id="PF00226">
    <property type="entry name" value="DnaJ"/>
    <property type="match status" value="1"/>
</dbReference>
<dbReference type="Proteomes" id="UP000000268">
    <property type="component" value="Chromosome"/>
</dbReference>
<feature type="domain" description="J" evidence="5">
    <location>
        <begin position="6"/>
        <end position="72"/>
    </location>
</feature>
<keyword evidence="1" id="KW-0677">Repeat</keyword>
<dbReference type="HOGENOM" id="CLU_628385_0_0_3"/>
<dbReference type="OrthoDB" id="9779889at2"/>
<feature type="transmembrane region" description="Helical" evidence="4">
    <location>
        <begin position="291"/>
        <end position="316"/>
    </location>
</feature>
<dbReference type="PRINTS" id="PR00625">
    <property type="entry name" value="JDOMAIN"/>
</dbReference>
<evidence type="ECO:0000256" key="1">
    <source>
        <dbReference type="ARBA" id="ARBA00022737"/>
    </source>
</evidence>
<dbReference type="AlphaFoldDB" id="B0CE81"/>
<evidence type="ECO:0000259" key="5">
    <source>
        <dbReference type="PROSITE" id="PS50076"/>
    </source>
</evidence>
<organism evidence="6 7">
    <name type="scientific">Acaryochloris marina (strain MBIC 11017)</name>
    <dbReference type="NCBI Taxonomy" id="329726"/>
    <lineage>
        <taxon>Bacteria</taxon>
        <taxon>Bacillati</taxon>
        <taxon>Cyanobacteriota</taxon>
        <taxon>Cyanophyceae</taxon>
        <taxon>Acaryochloridales</taxon>
        <taxon>Acaryochloridaceae</taxon>
        <taxon>Acaryochloris</taxon>
    </lineage>
</organism>
<dbReference type="PANTHER" id="PTHR44858">
    <property type="entry name" value="TETRATRICOPEPTIDE REPEAT PROTEIN 6"/>
    <property type="match status" value="1"/>
</dbReference>
<evidence type="ECO:0000256" key="3">
    <source>
        <dbReference type="PROSITE-ProRule" id="PRU00339"/>
    </source>
</evidence>
<evidence type="ECO:0000256" key="2">
    <source>
        <dbReference type="ARBA" id="ARBA00022803"/>
    </source>
</evidence>
<dbReference type="InterPro" id="IPR036869">
    <property type="entry name" value="J_dom_sf"/>
</dbReference>
<dbReference type="KEGG" id="amr:AM1_0667"/>